<evidence type="ECO:0000313" key="2">
    <source>
        <dbReference type="Proteomes" id="UP001055811"/>
    </source>
</evidence>
<reference evidence="2" key="1">
    <citation type="journal article" date="2022" name="Mol. Ecol. Resour.">
        <title>The genomes of chicory, endive, great burdock and yacon provide insights into Asteraceae palaeo-polyploidization history and plant inulin production.</title>
        <authorList>
            <person name="Fan W."/>
            <person name="Wang S."/>
            <person name="Wang H."/>
            <person name="Wang A."/>
            <person name="Jiang F."/>
            <person name="Liu H."/>
            <person name="Zhao H."/>
            <person name="Xu D."/>
            <person name="Zhang Y."/>
        </authorList>
    </citation>
    <scope>NUCLEOTIDE SEQUENCE [LARGE SCALE GENOMIC DNA]</scope>
    <source>
        <strain evidence="2">cv. Punajuju</strain>
    </source>
</reference>
<keyword evidence="2" id="KW-1185">Reference proteome</keyword>
<sequence length="201" mass="22695">METDELAYKNILLKKFRGMNEKIHKGGTSSMYRGVRKRKWGKWVSEIREPGKNTRIWLGSFETPEMAAVAYDAAAFYLRGGDVSKLNFPEKANDLPRPVCSSAEYIRIAAQEAAMQLKPPVMGHDEGESGQGSGHVAPVNIGLSPSQIQAINDFPLDSPKFWMEMNDVFIAEQKMYFCNAANFDQMGEWGEIPDYPLWDSY</sequence>
<dbReference type="EMBL" id="CM042009">
    <property type="protein sequence ID" value="KAI3792759.1"/>
    <property type="molecule type" value="Genomic_DNA"/>
</dbReference>
<reference evidence="1 2" key="2">
    <citation type="journal article" date="2022" name="Mol. Ecol. Resour.">
        <title>The genomes of chicory, endive, great burdock and yacon provide insights into Asteraceae paleo-polyploidization history and plant inulin production.</title>
        <authorList>
            <person name="Fan W."/>
            <person name="Wang S."/>
            <person name="Wang H."/>
            <person name="Wang A."/>
            <person name="Jiang F."/>
            <person name="Liu H."/>
            <person name="Zhao H."/>
            <person name="Xu D."/>
            <person name="Zhang Y."/>
        </authorList>
    </citation>
    <scope>NUCLEOTIDE SEQUENCE [LARGE SCALE GENOMIC DNA]</scope>
    <source>
        <strain evidence="2">cv. Punajuju</strain>
        <tissue evidence="1">Leaves</tissue>
    </source>
</reference>
<comment type="caution">
    <text evidence="1">The sequence shown here is derived from an EMBL/GenBank/DDBJ whole genome shotgun (WGS) entry which is preliminary data.</text>
</comment>
<protein>
    <submittedName>
        <fullName evidence="1">Uncharacterized protein</fullName>
    </submittedName>
</protein>
<accession>A0ACB9HA42</accession>
<proteinExistence type="predicted"/>
<evidence type="ECO:0000313" key="1">
    <source>
        <dbReference type="EMBL" id="KAI3792759.1"/>
    </source>
</evidence>
<name>A0ACB9HA42_CICIN</name>
<dbReference type="Proteomes" id="UP001055811">
    <property type="component" value="Linkage Group LG01"/>
</dbReference>
<gene>
    <name evidence="1" type="ORF">L2E82_06648</name>
</gene>
<organism evidence="1 2">
    <name type="scientific">Cichorium intybus</name>
    <name type="common">Chicory</name>
    <dbReference type="NCBI Taxonomy" id="13427"/>
    <lineage>
        <taxon>Eukaryota</taxon>
        <taxon>Viridiplantae</taxon>
        <taxon>Streptophyta</taxon>
        <taxon>Embryophyta</taxon>
        <taxon>Tracheophyta</taxon>
        <taxon>Spermatophyta</taxon>
        <taxon>Magnoliopsida</taxon>
        <taxon>eudicotyledons</taxon>
        <taxon>Gunneridae</taxon>
        <taxon>Pentapetalae</taxon>
        <taxon>asterids</taxon>
        <taxon>campanulids</taxon>
        <taxon>Asterales</taxon>
        <taxon>Asteraceae</taxon>
        <taxon>Cichorioideae</taxon>
        <taxon>Cichorieae</taxon>
        <taxon>Cichoriinae</taxon>
        <taxon>Cichorium</taxon>
    </lineage>
</organism>